<comment type="pathway">
    <text evidence="2 12">Cofactor biosynthesis; NAD(+) biosynthesis; iminoaspartate from L-aspartate (oxidase route): step 1/1.</text>
</comment>
<dbReference type="Gene3D" id="3.50.50.60">
    <property type="entry name" value="FAD/NAD(P)-binding domain"/>
    <property type="match status" value="1"/>
</dbReference>
<evidence type="ECO:0000259" key="13">
    <source>
        <dbReference type="Pfam" id="PF00890"/>
    </source>
</evidence>
<dbReference type="NCBIfam" id="NF005978">
    <property type="entry name" value="PRK08071.1"/>
    <property type="match status" value="1"/>
</dbReference>
<dbReference type="InterPro" id="IPR015939">
    <property type="entry name" value="Fum_Rdtase/Succ_DH_flav-like_C"/>
</dbReference>
<dbReference type="InterPro" id="IPR036188">
    <property type="entry name" value="FAD/NAD-bd_sf"/>
</dbReference>
<evidence type="ECO:0000313" key="16">
    <source>
        <dbReference type="Proteomes" id="UP000199427"/>
    </source>
</evidence>
<dbReference type="STRING" id="571933.SAMN05216362_102160"/>
<accession>A0A1H9A5I9</accession>
<dbReference type="EMBL" id="FOES01000002">
    <property type="protein sequence ID" value="SEP71753.1"/>
    <property type="molecule type" value="Genomic_DNA"/>
</dbReference>
<evidence type="ECO:0000256" key="11">
    <source>
        <dbReference type="NCBIfam" id="TIGR00551"/>
    </source>
</evidence>
<dbReference type="InterPro" id="IPR037099">
    <property type="entry name" value="Fum_R/Succ_DH_flav-like_C_sf"/>
</dbReference>
<dbReference type="Gene3D" id="3.90.700.10">
    <property type="entry name" value="Succinate dehydrogenase/fumarate reductase flavoprotein, catalytic domain"/>
    <property type="match status" value="1"/>
</dbReference>
<dbReference type="NCBIfam" id="TIGR00551">
    <property type="entry name" value="nadB"/>
    <property type="match status" value="1"/>
</dbReference>
<dbReference type="UniPathway" id="UPA00253">
    <property type="reaction ID" value="UER00326"/>
</dbReference>
<keyword evidence="8 12" id="KW-0274">FAD</keyword>
<dbReference type="RefSeq" id="WP_091772340.1">
    <property type="nucleotide sequence ID" value="NZ_CAESCL010000047.1"/>
</dbReference>
<dbReference type="Pfam" id="PF02910">
    <property type="entry name" value="Succ_DH_flav_C"/>
    <property type="match status" value="1"/>
</dbReference>
<dbReference type="Gene3D" id="1.20.58.100">
    <property type="entry name" value="Fumarate reductase/succinate dehydrogenase flavoprotein-like, C-terminal domain"/>
    <property type="match status" value="1"/>
</dbReference>
<dbReference type="GO" id="GO:0005737">
    <property type="term" value="C:cytoplasm"/>
    <property type="evidence" value="ECO:0007669"/>
    <property type="project" value="UniProtKB-SubCell"/>
</dbReference>
<keyword evidence="7 12" id="KW-0662">Pyridine nucleotide biosynthesis</keyword>
<evidence type="ECO:0000256" key="1">
    <source>
        <dbReference type="ARBA" id="ARBA00001974"/>
    </source>
</evidence>
<dbReference type="AlphaFoldDB" id="A0A1H9A5I9"/>
<keyword evidence="9 12" id="KW-0560">Oxidoreductase</keyword>
<dbReference type="InterPro" id="IPR005288">
    <property type="entry name" value="NadB"/>
</dbReference>
<dbReference type="InterPro" id="IPR027477">
    <property type="entry name" value="Succ_DH/fumarate_Rdtase_cat_sf"/>
</dbReference>
<evidence type="ECO:0000256" key="10">
    <source>
        <dbReference type="ARBA" id="ARBA00048305"/>
    </source>
</evidence>
<keyword evidence="16" id="KW-1185">Reference proteome</keyword>
<dbReference type="Proteomes" id="UP000199427">
    <property type="component" value="Unassembled WGS sequence"/>
</dbReference>
<dbReference type="EC" id="1.4.3.16" evidence="4 11"/>
<dbReference type="InterPro" id="IPR003953">
    <property type="entry name" value="FAD-dep_OxRdtase_2_FAD-bd"/>
</dbReference>
<evidence type="ECO:0000256" key="2">
    <source>
        <dbReference type="ARBA" id="ARBA00004950"/>
    </source>
</evidence>
<dbReference type="GO" id="GO:0033765">
    <property type="term" value="F:steroid dehydrogenase activity, acting on the CH-CH group of donors"/>
    <property type="evidence" value="ECO:0007669"/>
    <property type="project" value="UniProtKB-ARBA"/>
</dbReference>
<evidence type="ECO:0000256" key="4">
    <source>
        <dbReference type="ARBA" id="ARBA00012173"/>
    </source>
</evidence>
<dbReference type="Pfam" id="PF00890">
    <property type="entry name" value="FAD_binding_2"/>
    <property type="match status" value="1"/>
</dbReference>
<proteinExistence type="inferred from homology"/>
<dbReference type="SUPFAM" id="SSF56425">
    <property type="entry name" value="Succinate dehydrogenase/fumarate reductase flavoprotein, catalytic domain"/>
    <property type="match status" value="1"/>
</dbReference>
<gene>
    <name evidence="15" type="ORF">SAMN05216362_102160</name>
</gene>
<dbReference type="PRINTS" id="PR00368">
    <property type="entry name" value="FADPNR"/>
</dbReference>
<evidence type="ECO:0000259" key="14">
    <source>
        <dbReference type="Pfam" id="PF02910"/>
    </source>
</evidence>
<comment type="subcellular location">
    <subcellularLocation>
        <location evidence="12">Cytoplasm</location>
    </subcellularLocation>
</comment>
<protein>
    <recommendedName>
        <fullName evidence="5 11">L-aspartate oxidase</fullName>
        <ecNumber evidence="4 11">1.4.3.16</ecNumber>
    </recommendedName>
</protein>
<dbReference type="SUPFAM" id="SSF51905">
    <property type="entry name" value="FAD/NAD(P)-binding domain"/>
    <property type="match status" value="1"/>
</dbReference>
<dbReference type="GO" id="GO:0008734">
    <property type="term" value="F:L-aspartate oxidase activity"/>
    <property type="evidence" value="ECO:0007669"/>
    <property type="project" value="UniProtKB-UniRule"/>
</dbReference>
<comment type="catalytic activity">
    <reaction evidence="10">
        <text>L-aspartate + O2 = iminosuccinate + H2O2</text>
        <dbReference type="Rhea" id="RHEA:25876"/>
        <dbReference type="ChEBI" id="CHEBI:15379"/>
        <dbReference type="ChEBI" id="CHEBI:16240"/>
        <dbReference type="ChEBI" id="CHEBI:29991"/>
        <dbReference type="ChEBI" id="CHEBI:77875"/>
        <dbReference type="EC" id="1.4.3.16"/>
    </reaction>
    <physiologicalReaction direction="left-to-right" evidence="10">
        <dbReference type="Rhea" id="RHEA:25877"/>
    </physiologicalReaction>
</comment>
<dbReference type="OrthoDB" id="9806724at2"/>
<evidence type="ECO:0000256" key="7">
    <source>
        <dbReference type="ARBA" id="ARBA00022642"/>
    </source>
</evidence>
<feature type="domain" description="Fumarate reductase/succinate dehydrogenase flavoprotein-like C-terminal" evidence="14">
    <location>
        <begin position="414"/>
        <end position="515"/>
    </location>
</feature>
<evidence type="ECO:0000256" key="9">
    <source>
        <dbReference type="ARBA" id="ARBA00023002"/>
    </source>
</evidence>
<feature type="domain" description="FAD-dependent oxidoreductase 2 FAD-binding" evidence="13">
    <location>
        <begin position="5"/>
        <end position="369"/>
    </location>
</feature>
<evidence type="ECO:0000313" key="15">
    <source>
        <dbReference type="EMBL" id="SEP71753.1"/>
    </source>
</evidence>
<comment type="similarity">
    <text evidence="3 12">Belongs to the FAD-dependent oxidoreductase 2 family. NadB subfamily.</text>
</comment>
<comment type="cofactor">
    <cofactor evidence="1 12">
        <name>FAD</name>
        <dbReference type="ChEBI" id="CHEBI:57692"/>
    </cofactor>
</comment>
<dbReference type="PANTHER" id="PTHR42716">
    <property type="entry name" value="L-ASPARTATE OXIDASE"/>
    <property type="match status" value="1"/>
</dbReference>
<sequence length="522" mass="58332">MTYTDVLIIGSGLAALQLATHLDENLNVTILTKSNIKSSNSNLAQGGISAAVNTDDSPIHHASDTIKAGRYINHQDIVYEMTSQAPNIIQQLMKQGCSFDQIDQQLSLGQEGAHSHRRIVKAGGDQTGRMLVNTLISQLPDQINIIENAFVYELLHQNQKCYGVKYKDICEENHTIYSPHIVLATGGCGQLYPFTSNCKEATGDGVILAYLAGAIISDMEFIQFHPTLLYKNNKTQGLISEAVRGEGAVLVNQMGQNIMKAVHPLEHLAPRHIVAQTIYNHMKKGDRVYLDIQKIENFADKFPSITDHCTKQGINLGSGLIPVAPGAHFMMGGVTTNIYGETNIEGLYAIGEVANNGFHGANRLASNSLLEGLVMGERLAQRINQSTSNIDFLIEKNSKSQDFKRIDLPPINGLRDQMMNRVGIVRNNNNLLKMIDWLDSLQVEKYLYADLSEHSKDDIQRIFLYNLAFLITKSALNRKESRGAHHRTDYPFEQDSLLSFHTILEFEERRKQYEYITTKKTN</sequence>
<dbReference type="GO" id="GO:0034628">
    <property type="term" value="P:'de novo' NAD+ biosynthetic process from L-aspartate"/>
    <property type="evidence" value="ECO:0007669"/>
    <property type="project" value="TreeGrafter"/>
</dbReference>
<comment type="function">
    <text evidence="12">Catalyzes the oxidation of L-aspartate to iminoaspartate.</text>
</comment>
<evidence type="ECO:0000256" key="5">
    <source>
        <dbReference type="ARBA" id="ARBA00021901"/>
    </source>
</evidence>
<reference evidence="15 16" key="1">
    <citation type="submission" date="2016-10" db="EMBL/GenBank/DDBJ databases">
        <authorList>
            <person name="de Groot N.N."/>
        </authorList>
    </citation>
    <scope>NUCLEOTIDE SEQUENCE [LARGE SCALE GENOMIC DNA]</scope>
    <source>
        <strain evidence="15 16">DSM 21633</strain>
    </source>
</reference>
<keyword evidence="6 12" id="KW-0285">Flavoprotein</keyword>
<dbReference type="SUPFAM" id="SSF46977">
    <property type="entry name" value="Succinate dehydrogenase/fumarate reductase flavoprotein C-terminal domain"/>
    <property type="match status" value="1"/>
</dbReference>
<dbReference type="PANTHER" id="PTHR42716:SF2">
    <property type="entry name" value="L-ASPARTATE OXIDASE, CHLOROPLASTIC"/>
    <property type="match status" value="1"/>
</dbReference>
<evidence type="ECO:0000256" key="8">
    <source>
        <dbReference type="ARBA" id="ARBA00022827"/>
    </source>
</evidence>
<name>A0A1H9A5I9_9BACI</name>
<evidence type="ECO:0000256" key="6">
    <source>
        <dbReference type="ARBA" id="ARBA00022630"/>
    </source>
</evidence>
<organism evidence="15 16">
    <name type="scientific">Piscibacillus halophilus</name>
    <dbReference type="NCBI Taxonomy" id="571933"/>
    <lineage>
        <taxon>Bacteria</taxon>
        <taxon>Bacillati</taxon>
        <taxon>Bacillota</taxon>
        <taxon>Bacilli</taxon>
        <taxon>Bacillales</taxon>
        <taxon>Bacillaceae</taxon>
        <taxon>Piscibacillus</taxon>
    </lineage>
</organism>
<evidence type="ECO:0000256" key="12">
    <source>
        <dbReference type="RuleBase" id="RU362049"/>
    </source>
</evidence>
<dbReference type="FunFam" id="3.90.700.10:FF:000002">
    <property type="entry name" value="L-aspartate oxidase"/>
    <property type="match status" value="1"/>
</dbReference>
<evidence type="ECO:0000256" key="3">
    <source>
        <dbReference type="ARBA" id="ARBA00008562"/>
    </source>
</evidence>